<dbReference type="GO" id="GO:0005524">
    <property type="term" value="F:ATP binding"/>
    <property type="evidence" value="ECO:0007669"/>
    <property type="project" value="UniProtKB-KW"/>
</dbReference>
<proteinExistence type="predicted"/>
<evidence type="ECO:0000256" key="1">
    <source>
        <dbReference type="ARBA" id="ARBA00004651"/>
    </source>
</evidence>
<dbReference type="GO" id="GO:0140359">
    <property type="term" value="F:ABC-type transporter activity"/>
    <property type="evidence" value="ECO:0007669"/>
    <property type="project" value="InterPro"/>
</dbReference>
<evidence type="ECO:0000256" key="7">
    <source>
        <dbReference type="ARBA" id="ARBA00022989"/>
    </source>
</evidence>
<dbReference type="GO" id="GO:0016887">
    <property type="term" value="F:ATP hydrolysis activity"/>
    <property type="evidence" value="ECO:0007669"/>
    <property type="project" value="InterPro"/>
</dbReference>
<dbReference type="PROSITE" id="PS50929">
    <property type="entry name" value="ABC_TM1F"/>
    <property type="match status" value="1"/>
</dbReference>
<evidence type="ECO:0000256" key="4">
    <source>
        <dbReference type="ARBA" id="ARBA00022692"/>
    </source>
</evidence>
<protein>
    <submittedName>
        <fullName evidence="12">ABC transporter ATP-binding protein</fullName>
    </submittedName>
</protein>
<evidence type="ECO:0000256" key="9">
    <source>
        <dbReference type="SAM" id="Phobius"/>
    </source>
</evidence>
<feature type="transmembrane region" description="Helical" evidence="9">
    <location>
        <begin position="279"/>
        <end position="296"/>
    </location>
</feature>
<dbReference type="GO" id="GO:0034040">
    <property type="term" value="F:ATPase-coupled lipid transmembrane transporter activity"/>
    <property type="evidence" value="ECO:0007669"/>
    <property type="project" value="TreeGrafter"/>
</dbReference>
<dbReference type="EMBL" id="BMIL01000005">
    <property type="protein sequence ID" value="GGC64504.1"/>
    <property type="molecule type" value="Genomic_DNA"/>
</dbReference>
<dbReference type="PROSITE" id="PS00211">
    <property type="entry name" value="ABC_TRANSPORTER_1"/>
    <property type="match status" value="1"/>
</dbReference>
<dbReference type="InterPro" id="IPR039421">
    <property type="entry name" value="Type_1_exporter"/>
</dbReference>
<dbReference type="SUPFAM" id="SSF52540">
    <property type="entry name" value="P-loop containing nucleoside triphosphate hydrolases"/>
    <property type="match status" value="1"/>
</dbReference>
<reference evidence="12" key="2">
    <citation type="submission" date="2020-09" db="EMBL/GenBank/DDBJ databases">
        <authorList>
            <person name="Sun Q."/>
            <person name="Zhou Y."/>
        </authorList>
    </citation>
    <scope>NUCLEOTIDE SEQUENCE</scope>
    <source>
        <strain evidence="12">CGMCC 1.15343</strain>
    </source>
</reference>
<keyword evidence="6 12" id="KW-0067">ATP-binding</keyword>
<feature type="domain" description="ABC transmembrane type-1" evidence="11">
    <location>
        <begin position="72"/>
        <end position="325"/>
    </location>
</feature>
<dbReference type="Pfam" id="PF00664">
    <property type="entry name" value="ABC_membrane"/>
    <property type="match status" value="1"/>
</dbReference>
<dbReference type="SUPFAM" id="SSF90123">
    <property type="entry name" value="ABC transporter transmembrane region"/>
    <property type="match status" value="1"/>
</dbReference>
<feature type="transmembrane region" description="Helical" evidence="9">
    <location>
        <begin position="188"/>
        <end position="207"/>
    </location>
</feature>
<dbReference type="Proteomes" id="UP000651668">
    <property type="component" value="Unassembled WGS sequence"/>
</dbReference>
<dbReference type="InterPro" id="IPR017871">
    <property type="entry name" value="ABC_transporter-like_CS"/>
</dbReference>
<dbReference type="GO" id="GO:0005886">
    <property type="term" value="C:plasma membrane"/>
    <property type="evidence" value="ECO:0007669"/>
    <property type="project" value="UniProtKB-SubCell"/>
</dbReference>
<keyword evidence="3" id="KW-1003">Cell membrane</keyword>
<evidence type="ECO:0000256" key="6">
    <source>
        <dbReference type="ARBA" id="ARBA00022840"/>
    </source>
</evidence>
<accession>A0A916U9M7</accession>
<dbReference type="Gene3D" id="3.40.50.300">
    <property type="entry name" value="P-loop containing nucleotide triphosphate hydrolases"/>
    <property type="match status" value="1"/>
</dbReference>
<sequence length="600" mass="67678">MESTSIKHNFLGYFNFFYKVLGIKFVITLMLSVGVSFLDGIGLAMFIPLLQSMSETGQPSADQSQSMGKLSFLTEMFEKFSIPLNIYSVLTMLVVLFVAKGMLKFVELYCQVGLKQTFIRTIRFGLTDDLQNLSYKGFLNQNAGKIQNVITSEVQKLQSSLTHYLNSTSSVGMLLTYVAMAFMANWQFAILVAVGAMVMNLFFSRMVRSVKTASFKISSKGDIFTAYLIEAVHYFKYLKATNQFAGFTRKLKKVINQTEGLNRKVGHYQAITASIREPIVMIIVVLVIVIQIRFLGGNLGSIMLSLLLFYRALSFLMNFQNSWQNFIQNVGAIESVSKLKAEMKSNREVQKDREFGGLKNSLDIHNLTFKYGDHTVINDVTMHIPKNQTIAFVGESGSGKTTLANIITGILEPNGGYISLDGVKVTEYNMDSFRSTIGYISQEPVIFKDDVFNNVTFWSERTPENIARFWEVIELASLTDFIEKMPEKESTSLGDKGMLISGGQKQRISIARELFKKSEILILDEATSALDSETELYIQRNIEKLQGNYTLIIIAHRLSTIKKADQIYMLENGKINSHGTFDELTELSPKFKRMVSLQQI</sequence>
<dbReference type="InterPro" id="IPR011527">
    <property type="entry name" value="ABC1_TM_dom"/>
</dbReference>
<dbReference type="Pfam" id="PF00005">
    <property type="entry name" value="ABC_tran"/>
    <property type="match status" value="1"/>
</dbReference>
<feature type="transmembrane region" description="Helical" evidence="9">
    <location>
        <begin position="80"/>
        <end position="99"/>
    </location>
</feature>
<keyword evidence="13" id="KW-1185">Reference proteome</keyword>
<comment type="caution">
    <text evidence="12">The sequence shown here is derived from an EMBL/GenBank/DDBJ whole genome shotgun (WGS) entry which is preliminary data.</text>
</comment>
<dbReference type="InterPro" id="IPR003593">
    <property type="entry name" value="AAA+_ATPase"/>
</dbReference>
<dbReference type="SMART" id="SM00382">
    <property type="entry name" value="AAA"/>
    <property type="match status" value="1"/>
</dbReference>
<keyword evidence="8 9" id="KW-0472">Membrane</keyword>
<feature type="transmembrane region" description="Helical" evidence="9">
    <location>
        <begin position="21"/>
        <end position="47"/>
    </location>
</feature>
<organism evidence="12 13">
    <name type="scientific">Pedobacter quisquiliarum</name>
    <dbReference type="NCBI Taxonomy" id="1834438"/>
    <lineage>
        <taxon>Bacteria</taxon>
        <taxon>Pseudomonadati</taxon>
        <taxon>Bacteroidota</taxon>
        <taxon>Sphingobacteriia</taxon>
        <taxon>Sphingobacteriales</taxon>
        <taxon>Sphingobacteriaceae</taxon>
        <taxon>Pedobacter</taxon>
    </lineage>
</organism>
<evidence type="ECO:0000256" key="2">
    <source>
        <dbReference type="ARBA" id="ARBA00022448"/>
    </source>
</evidence>
<keyword evidence="2" id="KW-0813">Transport</keyword>
<feature type="transmembrane region" description="Helical" evidence="9">
    <location>
        <begin position="164"/>
        <end position="182"/>
    </location>
</feature>
<dbReference type="PROSITE" id="PS50893">
    <property type="entry name" value="ABC_TRANSPORTER_2"/>
    <property type="match status" value="1"/>
</dbReference>
<keyword evidence="7 9" id="KW-1133">Transmembrane helix</keyword>
<evidence type="ECO:0000256" key="8">
    <source>
        <dbReference type="ARBA" id="ARBA00023136"/>
    </source>
</evidence>
<evidence type="ECO:0000259" key="10">
    <source>
        <dbReference type="PROSITE" id="PS50893"/>
    </source>
</evidence>
<dbReference type="InterPro" id="IPR003439">
    <property type="entry name" value="ABC_transporter-like_ATP-bd"/>
</dbReference>
<feature type="domain" description="ABC transporter" evidence="10">
    <location>
        <begin position="362"/>
        <end position="597"/>
    </location>
</feature>
<dbReference type="PANTHER" id="PTHR24221">
    <property type="entry name" value="ATP-BINDING CASSETTE SUB-FAMILY B"/>
    <property type="match status" value="1"/>
</dbReference>
<evidence type="ECO:0000256" key="3">
    <source>
        <dbReference type="ARBA" id="ARBA00022475"/>
    </source>
</evidence>
<dbReference type="FunFam" id="3.40.50.300:FF:000299">
    <property type="entry name" value="ABC transporter ATP-binding protein/permease"/>
    <property type="match status" value="1"/>
</dbReference>
<comment type="subcellular location">
    <subcellularLocation>
        <location evidence="1">Cell membrane</location>
        <topology evidence="1">Multi-pass membrane protein</topology>
    </subcellularLocation>
</comment>
<evidence type="ECO:0000313" key="12">
    <source>
        <dbReference type="EMBL" id="GGC64504.1"/>
    </source>
</evidence>
<evidence type="ECO:0000313" key="13">
    <source>
        <dbReference type="Proteomes" id="UP000651668"/>
    </source>
</evidence>
<keyword evidence="4 9" id="KW-0812">Transmembrane</keyword>
<name>A0A916U9M7_9SPHI</name>
<dbReference type="InterPro" id="IPR027417">
    <property type="entry name" value="P-loop_NTPase"/>
</dbReference>
<dbReference type="PANTHER" id="PTHR24221:SF654">
    <property type="entry name" value="ATP-BINDING CASSETTE SUB-FAMILY B MEMBER 6"/>
    <property type="match status" value="1"/>
</dbReference>
<gene>
    <name evidence="12" type="primary">sunT</name>
    <name evidence="12" type="ORF">GCM10011387_17640</name>
</gene>
<dbReference type="InterPro" id="IPR036640">
    <property type="entry name" value="ABC1_TM_sf"/>
</dbReference>
<dbReference type="RefSeq" id="WP_188626516.1">
    <property type="nucleotide sequence ID" value="NZ_BMIL01000005.1"/>
</dbReference>
<evidence type="ECO:0000259" key="11">
    <source>
        <dbReference type="PROSITE" id="PS50929"/>
    </source>
</evidence>
<evidence type="ECO:0000256" key="5">
    <source>
        <dbReference type="ARBA" id="ARBA00022741"/>
    </source>
</evidence>
<keyword evidence="5" id="KW-0547">Nucleotide-binding</keyword>
<dbReference type="Gene3D" id="1.20.1560.10">
    <property type="entry name" value="ABC transporter type 1, transmembrane domain"/>
    <property type="match status" value="1"/>
</dbReference>
<dbReference type="AlphaFoldDB" id="A0A916U9M7"/>
<reference evidence="12" key="1">
    <citation type="journal article" date="2014" name="Int. J. Syst. Evol. Microbiol.">
        <title>Complete genome sequence of Corynebacterium casei LMG S-19264T (=DSM 44701T), isolated from a smear-ripened cheese.</title>
        <authorList>
            <consortium name="US DOE Joint Genome Institute (JGI-PGF)"/>
            <person name="Walter F."/>
            <person name="Albersmeier A."/>
            <person name="Kalinowski J."/>
            <person name="Ruckert C."/>
        </authorList>
    </citation>
    <scope>NUCLEOTIDE SEQUENCE</scope>
    <source>
        <strain evidence="12">CGMCC 1.15343</strain>
    </source>
</reference>